<dbReference type="EMBL" id="HBKQ01011119">
    <property type="protein sequence ID" value="CAE2218670.1"/>
    <property type="molecule type" value="Transcribed_RNA"/>
</dbReference>
<organism evidence="3">
    <name type="scientific">Odontella aurita</name>
    <dbReference type="NCBI Taxonomy" id="265563"/>
    <lineage>
        <taxon>Eukaryota</taxon>
        <taxon>Sar</taxon>
        <taxon>Stramenopiles</taxon>
        <taxon>Ochrophyta</taxon>
        <taxon>Bacillariophyta</taxon>
        <taxon>Mediophyceae</taxon>
        <taxon>Biddulphiophycidae</taxon>
        <taxon>Eupodiscales</taxon>
        <taxon>Odontellaceae</taxon>
        <taxon>Odontella</taxon>
    </lineage>
</organism>
<feature type="coiled-coil region" evidence="1">
    <location>
        <begin position="163"/>
        <end position="197"/>
    </location>
</feature>
<evidence type="ECO:0000256" key="1">
    <source>
        <dbReference type="SAM" id="Coils"/>
    </source>
</evidence>
<evidence type="ECO:0000313" key="3">
    <source>
        <dbReference type="EMBL" id="CAE2218670.1"/>
    </source>
</evidence>
<accession>A0A7S4MES0</accession>
<name>A0A7S4MES0_9STRA</name>
<keyword evidence="1" id="KW-0175">Coiled coil</keyword>
<gene>
    <name evidence="3" type="ORF">OAUR00152_LOCUS7469</name>
</gene>
<feature type="region of interest" description="Disordered" evidence="2">
    <location>
        <begin position="13"/>
        <end position="51"/>
    </location>
</feature>
<proteinExistence type="predicted"/>
<reference evidence="3" key="1">
    <citation type="submission" date="2021-01" db="EMBL/GenBank/DDBJ databases">
        <authorList>
            <person name="Corre E."/>
            <person name="Pelletier E."/>
            <person name="Niang G."/>
            <person name="Scheremetjew M."/>
            <person name="Finn R."/>
            <person name="Kale V."/>
            <person name="Holt S."/>
            <person name="Cochrane G."/>
            <person name="Meng A."/>
            <person name="Brown T."/>
            <person name="Cohen L."/>
        </authorList>
    </citation>
    <scope>NUCLEOTIDE SEQUENCE</scope>
    <source>
        <strain evidence="3">Isolate 1302-5</strain>
    </source>
</reference>
<sequence length="216" mass="24599">MVRGGERIIVEEQEAATTVPRRRFRGQRSPRSLGASVTPKNKKQQCADLEGEVSRQDVEIAALRSGRLADQESLNRARDELEEMRRTSQADMRMHSERSDTLRMENAGLKTEIEVLTREFNAEAVIARYADIIKSKGSTPASEYASRLQSELCKAAHRVEVLNDQVKVVKRTCDEKVKNLEEELSQLAHEKGQREANLMKERRALHYAKRVGMSSY</sequence>
<protein>
    <submittedName>
        <fullName evidence="3">Uncharacterized protein</fullName>
    </submittedName>
</protein>
<evidence type="ECO:0000256" key="2">
    <source>
        <dbReference type="SAM" id="MobiDB-lite"/>
    </source>
</evidence>
<dbReference type="AlphaFoldDB" id="A0A7S4MES0"/>
<feature type="coiled-coil region" evidence="1">
    <location>
        <begin position="67"/>
        <end position="119"/>
    </location>
</feature>